<evidence type="ECO:0000256" key="1">
    <source>
        <dbReference type="SAM" id="Phobius"/>
    </source>
</evidence>
<sequence>MTRRATTLFPVKDQTFTPDSSSDDYVYPPPDPIQIPWVNDLDTMYVRLTLFLSIPIFARIFLFGPALDTFIRLYVLATTGVSMVHFGRGHVNLDTVKEVLYGLAVSSYPSWGSSLLQYLWVGSEVRGLRWEIVYWMFVLRWLAYFLPQEYGIDVESLMNIYHTTNRQLDAYVIIIAGSIVCSVLWPAESPLYEGLIMLYVVHMFVKHYYLAYSNYSRLCEREKKAQKTFSKKNTYRKKRRTSKTRGEQVRVKRTFGTKGSYLLKGKGTSWENEKWD</sequence>
<name>A0A9W4UBU7_9PLEO</name>
<feature type="transmembrane region" description="Helical" evidence="1">
    <location>
        <begin position="99"/>
        <end position="120"/>
    </location>
</feature>
<keyword evidence="1" id="KW-0812">Transmembrane</keyword>
<dbReference type="EMBL" id="CAOQHR010000003">
    <property type="protein sequence ID" value="CAI6332070.1"/>
    <property type="molecule type" value="Genomic_DNA"/>
</dbReference>
<evidence type="ECO:0000313" key="3">
    <source>
        <dbReference type="Proteomes" id="UP001152607"/>
    </source>
</evidence>
<organism evidence="2 3">
    <name type="scientific">Periconia digitata</name>
    <dbReference type="NCBI Taxonomy" id="1303443"/>
    <lineage>
        <taxon>Eukaryota</taxon>
        <taxon>Fungi</taxon>
        <taxon>Dikarya</taxon>
        <taxon>Ascomycota</taxon>
        <taxon>Pezizomycotina</taxon>
        <taxon>Dothideomycetes</taxon>
        <taxon>Pleosporomycetidae</taxon>
        <taxon>Pleosporales</taxon>
        <taxon>Massarineae</taxon>
        <taxon>Periconiaceae</taxon>
        <taxon>Periconia</taxon>
    </lineage>
</organism>
<keyword evidence="1" id="KW-1133">Transmembrane helix</keyword>
<feature type="transmembrane region" description="Helical" evidence="1">
    <location>
        <begin position="168"/>
        <end position="185"/>
    </location>
</feature>
<dbReference type="Proteomes" id="UP001152607">
    <property type="component" value="Unassembled WGS sequence"/>
</dbReference>
<protein>
    <submittedName>
        <fullName evidence="2">Uncharacterized protein</fullName>
    </submittedName>
</protein>
<dbReference type="OrthoDB" id="3788479at2759"/>
<proteinExistence type="predicted"/>
<feature type="transmembrane region" description="Helical" evidence="1">
    <location>
        <begin position="191"/>
        <end position="211"/>
    </location>
</feature>
<accession>A0A9W4UBU7</accession>
<keyword evidence="3" id="KW-1185">Reference proteome</keyword>
<feature type="transmembrane region" description="Helical" evidence="1">
    <location>
        <begin position="44"/>
        <end position="63"/>
    </location>
</feature>
<gene>
    <name evidence="2" type="ORF">PDIGIT_LOCUS5099</name>
</gene>
<dbReference type="AlphaFoldDB" id="A0A9W4UBU7"/>
<evidence type="ECO:0000313" key="2">
    <source>
        <dbReference type="EMBL" id="CAI6332070.1"/>
    </source>
</evidence>
<feature type="transmembrane region" description="Helical" evidence="1">
    <location>
        <begin position="69"/>
        <end position="87"/>
    </location>
</feature>
<reference evidence="2" key="1">
    <citation type="submission" date="2023-01" db="EMBL/GenBank/DDBJ databases">
        <authorList>
            <person name="Van Ghelder C."/>
            <person name="Rancurel C."/>
        </authorList>
    </citation>
    <scope>NUCLEOTIDE SEQUENCE</scope>
    <source>
        <strain evidence="2">CNCM I-4278</strain>
    </source>
</reference>
<keyword evidence="1" id="KW-0472">Membrane</keyword>
<comment type="caution">
    <text evidence="2">The sequence shown here is derived from an EMBL/GenBank/DDBJ whole genome shotgun (WGS) entry which is preliminary data.</text>
</comment>